<dbReference type="Proteomes" id="UP000694930">
    <property type="component" value="Chromosome 3"/>
</dbReference>
<dbReference type="PANTHER" id="PTHR31672:SF13">
    <property type="entry name" value="F-BOX PROTEIN CPR30-LIKE"/>
    <property type="match status" value="1"/>
</dbReference>
<dbReference type="GeneID" id="107013585"/>
<feature type="region of interest" description="Disordered" evidence="1">
    <location>
        <begin position="386"/>
        <end position="432"/>
    </location>
</feature>
<evidence type="ECO:0000313" key="3">
    <source>
        <dbReference type="RefSeq" id="XP_015068949.1"/>
    </source>
</evidence>
<organism evidence="2 3">
    <name type="scientific">Solanum pennellii</name>
    <name type="common">Tomato</name>
    <name type="synonym">Lycopersicon pennellii</name>
    <dbReference type="NCBI Taxonomy" id="28526"/>
    <lineage>
        <taxon>Eukaryota</taxon>
        <taxon>Viridiplantae</taxon>
        <taxon>Streptophyta</taxon>
        <taxon>Embryophyta</taxon>
        <taxon>Tracheophyta</taxon>
        <taxon>Spermatophyta</taxon>
        <taxon>Magnoliopsida</taxon>
        <taxon>eudicotyledons</taxon>
        <taxon>Gunneridae</taxon>
        <taxon>Pentapetalae</taxon>
        <taxon>asterids</taxon>
        <taxon>lamiids</taxon>
        <taxon>Solanales</taxon>
        <taxon>Solanaceae</taxon>
        <taxon>Solanoideae</taxon>
        <taxon>Solaneae</taxon>
        <taxon>Solanum</taxon>
        <taxon>Solanum subgen. Lycopersicon</taxon>
    </lineage>
</organism>
<proteinExistence type="predicted"/>
<reference evidence="3" key="2">
    <citation type="submission" date="2025-08" db="UniProtKB">
        <authorList>
            <consortium name="RefSeq"/>
        </authorList>
    </citation>
    <scope>IDENTIFICATION</scope>
</reference>
<gene>
    <name evidence="3" type="primary">LOC107013585</name>
</gene>
<reference evidence="2" key="1">
    <citation type="journal article" date="2014" name="Nat. Genet.">
        <title>The genome of the stress-tolerant wild tomato species Solanum pennellii.</title>
        <authorList>
            <person name="Bolger A."/>
            <person name="Scossa F."/>
            <person name="Bolger M.E."/>
            <person name="Lanz C."/>
            <person name="Maumus F."/>
            <person name="Tohge T."/>
            <person name="Quesneville H."/>
            <person name="Alseekh S."/>
            <person name="Sorensen I."/>
            <person name="Lichtenstein G."/>
            <person name="Fich E.A."/>
            <person name="Conte M."/>
            <person name="Keller H."/>
            <person name="Schneeberger K."/>
            <person name="Schwacke R."/>
            <person name="Ofner I."/>
            <person name="Vrebalov J."/>
            <person name="Xu Y."/>
            <person name="Osorio S."/>
            <person name="Aflitos S.A."/>
            <person name="Schijlen E."/>
            <person name="Jimenez-Gomez J.M."/>
            <person name="Ryngajllo M."/>
            <person name="Kimura S."/>
            <person name="Kumar R."/>
            <person name="Koenig D."/>
            <person name="Headland L.R."/>
            <person name="Maloof J.N."/>
            <person name="Sinha N."/>
            <person name="van Ham R.C."/>
            <person name="Lankhorst R.K."/>
            <person name="Mao L."/>
            <person name="Vogel A."/>
            <person name="Arsova B."/>
            <person name="Panstruga R."/>
            <person name="Fei Z."/>
            <person name="Rose J.K."/>
            <person name="Zamir D."/>
            <person name="Carrari F."/>
            <person name="Giovannoni J.J."/>
            <person name="Weigel D."/>
            <person name="Usadel B."/>
            <person name="Fernie A.R."/>
        </authorList>
    </citation>
    <scope>NUCLEOTIDE SEQUENCE [LARGE SCALE GENOMIC DNA]</scope>
    <source>
        <strain evidence="2">cv. LA0716</strain>
    </source>
</reference>
<dbReference type="PANTHER" id="PTHR31672">
    <property type="entry name" value="BNACNNG10540D PROTEIN"/>
    <property type="match status" value="1"/>
</dbReference>
<name>A0ABM1GBZ5_SOLPN</name>
<accession>A0ABM1GBZ5</accession>
<evidence type="ECO:0000313" key="2">
    <source>
        <dbReference type="Proteomes" id="UP000694930"/>
    </source>
</evidence>
<keyword evidence="2" id="KW-1185">Reference proteome</keyword>
<dbReference type="InterPro" id="IPR050796">
    <property type="entry name" value="SCF_F-box_component"/>
</dbReference>
<evidence type="ECO:0000256" key="1">
    <source>
        <dbReference type="SAM" id="MobiDB-lite"/>
    </source>
</evidence>
<sequence>MANTSKPDVDVLREIISRMPLKVIVQYKLLSTEVRNLISHDAEFAQILSKRYKDSSTQLIYTVYNGWSERNSFYKISLNPITQSVSTIPDEVDILASCNGLILIDFEIVSRYCVFNPITGEHQLIPYPNALPNNNIERTGLAVEYPKADQYELVTISKLEENSNLFYKFRLLSSQQPGVWREIQLRTSFVSFCVGSPHVYWGDSLYWLRKDGSVLAFDTKREEATLIDRSEFLDRDYGKIFSGQDIWIGTAQGLLTLVCIFRTRIVIANFDSVNRRWMAPRTMDNFVLNEQGSFNGCPVWIDSKRVSFLVQNPQTRRYDLYEYDTNTNAYQNVAVLNRFNARMYCYHPTLASVHSTPDNDVTVDKQEYIAENLNDIKRFIIEGIPIEEESSSASSEEEEAFEDEGGEFEDEGGEFEDEEFGGEDEAGGGEED</sequence>
<dbReference type="RefSeq" id="XP_015068949.1">
    <property type="nucleotide sequence ID" value="XM_015213463.2"/>
</dbReference>
<protein>
    <submittedName>
        <fullName evidence="3">F-box/kelch-repeat protein At1g20790</fullName>
    </submittedName>
</protein>